<dbReference type="GO" id="GO:0003700">
    <property type="term" value="F:DNA-binding transcription factor activity"/>
    <property type="evidence" value="ECO:0007669"/>
    <property type="project" value="InterPro"/>
</dbReference>
<dbReference type="CDD" id="cd08422">
    <property type="entry name" value="PBP2_CrgA_like"/>
    <property type="match status" value="1"/>
</dbReference>
<dbReference type="AlphaFoldDB" id="A0A345D833"/>
<dbReference type="SUPFAM" id="SSF46785">
    <property type="entry name" value="Winged helix' DNA-binding domain"/>
    <property type="match status" value="1"/>
</dbReference>
<sequence>MRKNDDLAAWRIFFRVIELGSISKAANEANVEPSSISRRLSALEQRVGTQLLNRSSRSVTLTEAGAHAYEKIRLLVDEIDHATDALVLEPSTLSGLIRLAAPISLGDHDVLLQWLTDFQIRHPAIQIELKLSNSFVDLLEENIDLAIRVGALKDERLIARPLGEMHAIMCASPHYLEQHGTPQHPSELLNHRQVIYTGMMARGKVTLTRGEEQFSLMPQGHMRINHLNAIHRAVLAGAGIHLIAPLWHCVDDLQTGRLIQILPEWQLPSSPVHLMRQPHRHTPQRVQALSDWLHSHWTRWMDHTTA</sequence>
<dbReference type="SUPFAM" id="SSF53850">
    <property type="entry name" value="Periplasmic binding protein-like II"/>
    <property type="match status" value="1"/>
</dbReference>
<evidence type="ECO:0000313" key="6">
    <source>
        <dbReference type="EMBL" id="AXF84521.1"/>
    </source>
</evidence>
<accession>A0A345D833</accession>
<proteinExistence type="inferred from homology"/>
<evidence type="ECO:0000259" key="5">
    <source>
        <dbReference type="PROSITE" id="PS50931"/>
    </source>
</evidence>
<protein>
    <submittedName>
        <fullName evidence="6">HTH-type transcriptional regulator DmlR</fullName>
    </submittedName>
</protein>
<evidence type="ECO:0000313" key="7">
    <source>
        <dbReference type="Proteomes" id="UP000252182"/>
    </source>
</evidence>
<keyword evidence="2" id="KW-0805">Transcription regulation</keyword>
<dbReference type="FunFam" id="1.10.10.10:FF:000001">
    <property type="entry name" value="LysR family transcriptional regulator"/>
    <property type="match status" value="1"/>
</dbReference>
<evidence type="ECO:0000256" key="3">
    <source>
        <dbReference type="ARBA" id="ARBA00023125"/>
    </source>
</evidence>
<dbReference type="Gene3D" id="3.40.190.290">
    <property type="match status" value="1"/>
</dbReference>
<feature type="domain" description="HTH lysR-type" evidence="5">
    <location>
        <begin position="5"/>
        <end position="62"/>
    </location>
</feature>
<comment type="similarity">
    <text evidence="1">Belongs to the LysR transcriptional regulatory family.</text>
</comment>
<dbReference type="Gene3D" id="1.10.10.10">
    <property type="entry name" value="Winged helix-like DNA-binding domain superfamily/Winged helix DNA-binding domain"/>
    <property type="match status" value="1"/>
</dbReference>
<keyword evidence="7" id="KW-1185">Reference proteome</keyword>
<dbReference type="InterPro" id="IPR005119">
    <property type="entry name" value="LysR_subst-bd"/>
</dbReference>
<dbReference type="EMBL" id="CP031124">
    <property type="protein sequence ID" value="AXF84521.1"/>
    <property type="molecule type" value="Genomic_DNA"/>
</dbReference>
<dbReference type="Pfam" id="PF03466">
    <property type="entry name" value="LysR_substrate"/>
    <property type="match status" value="1"/>
</dbReference>
<dbReference type="PANTHER" id="PTHR30537">
    <property type="entry name" value="HTH-TYPE TRANSCRIPTIONAL REGULATOR"/>
    <property type="match status" value="1"/>
</dbReference>
<dbReference type="PROSITE" id="PS50931">
    <property type="entry name" value="HTH_LYSR"/>
    <property type="match status" value="1"/>
</dbReference>
<keyword evidence="4" id="KW-0804">Transcription</keyword>
<keyword evidence="3" id="KW-0238">DNA-binding</keyword>
<reference evidence="7" key="1">
    <citation type="submission" date="2018-07" db="EMBL/GenBank/DDBJ databases">
        <authorList>
            <person name="Kim H."/>
        </authorList>
    </citation>
    <scope>NUCLEOTIDE SEQUENCE [LARGE SCALE GENOMIC DNA]</scope>
    <source>
        <strain evidence="7">F02</strain>
    </source>
</reference>
<dbReference type="InterPro" id="IPR036390">
    <property type="entry name" value="WH_DNA-bd_sf"/>
</dbReference>
<gene>
    <name evidence="6" type="primary">dmlR_2</name>
    <name evidence="6" type="ORF">DTO96_100229</name>
</gene>
<dbReference type="RefSeq" id="WP_192879005.1">
    <property type="nucleotide sequence ID" value="NZ_CP031124.1"/>
</dbReference>
<dbReference type="InterPro" id="IPR036388">
    <property type="entry name" value="WH-like_DNA-bd_sf"/>
</dbReference>
<dbReference type="GO" id="GO:0043565">
    <property type="term" value="F:sequence-specific DNA binding"/>
    <property type="evidence" value="ECO:0007669"/>
    <property type="project" value="TreeGrafter"/>
</dbReference>
<dbReference type="GO" id="GO:0006351">
    <property type="term" value="P:DNA-templated transcription"/>
    <property type="evidence" value="ECO:0007669"/>
    <property type="project" value="TreeGrafter"/>
</dbReference>
<evidence type="ECO:0000256" key="2">
    <source>
        <dbReference type="ARBA" id="ARBA00023015"/>
    </source>
</evidence>
<evidence type="ECO:0000256" key="4">
    <source>
        <dbReference type="ARBA" id="ARBA00023163"/>
    </source>
</evidence>
<dbReference type="KEGG" id="hyf:DTO96_100229"/>
<organism evidence="6 7">
    <name type="scientific">Ephemeroptericola cinctiostellae</name>
    <dbReference type="NCBI Taxonomy" id="2268024"/>
    <lineage>
        <taxon>Bacteria</taxon>
        <taxon>Pseudomonadati</taxon>
        <taxon>Pseudomonadota</taxon>
        <taxon>Betaproteobacteria</taxon>
        <taxon>Burkholderiales</taxon>
        <taxon>Burkholderiaceae</taxon>
        <taxon>Ephemeroptericola</taxon>
    </lineage>
</organism>
<dbReference type="InterPro" id="IPR058163">
    <property type="entry name" value="LysR-type_TF_proteobact-type"/>
</dbReference>
<dbReference type="Pfam" id="PF00126">
    <property type="entry name" value="HTH_1"/>
    <property type="match status" value="1"/>
</dbReference>
<evidence type="ECO:0000256" key="1">
    <source>
        <dbReference type="ARBA" id="ARBA00009437"/>
    </source>
</evidence>
<name>A0A345D833_9BURK</name>
<dbReference type="PANTHER" id="PTHR30537:SF5">
    <property type="entry name" value="HTH-TYPE TRANSCRIPTIONAL ACTIVATOR TTDR-RELATED"/>
    <property type="match status" value="1"/>
</dbReference>
<dbReference type="Proteomes" id="UP000252182">
    <property type="component" value="Chromosome"/>
</dbReference>
<dbReference type="InterPro" id="IPR000847">
    <property type="entry name" value="LysR_HTH_N"/>
</dbReference>